<sequence>MSSSKEAQEQLKREGEGALSTSEYWDKRYAQADGENATHEWFRSFSALLPFLQTHLFDARPVDQKPRILHLGSGDSTIPYDLSARGYKDQLCVDFSHKVVEVMSAKVDDGVTWAWADIRDMPQHSSNSIDVAFDKGTMDAMIHGSPWSPPDDVKDNTSRYLTEVHRILKDDGVFLYITFRQPHFIRPLLSVNNLWSLKMETLSAGESSFDYYGWILTKNAAASA</sequence>
<feature type="domain" description="Methyltransferase" evidence="4">
    <location>
        <begin position="67"/>
        <end position="182"/>
    </location>
</feature>
<evidence type="ECO:0000313" key="5">
    <source>
        <dbReference type="EMBL" id="KEQ60581.1"/>
    </source>
</evidence>
<evidence type="ECO:0000256" key="2">
    <source>
        <dbReference type="ARBA" id="ARBA00022603"/>
    </source>
</evidence>
<keyword evidence="2" id="KW-0489">Methyltransferase</keyword>
<evidence type="ECO:0000256" key="1">
    <source>
        <dbReference type="ARBA" id="ARBA00008361"/>
    </source>
</evidence>
<dbReference type="InterPro" id="IPR051419">
    <property type="entry name" value="Lys/N-term_MeTrsfase_sf"/>
</dbReference>
<dbReference type="SUPFAM" id="SSF53335">
    <property type="entry name" value="S-adenosyl-L-methionine-dependent methyltransferases"/>
    <property type="match status" value="1"/>
</dbReference>
<organism evidence="5 6">
    <name type="scientific">Aureobasidium melanogenum (strain CBS 110374)</name>
    <name type="common">Aureobasidium pullulans var. melanogenum</name>
    <dbReference type="NCBI Taxonomy" id="1043003"/>
    <lineage>
        <taxon>Eukaryota</taxon>
        <taxon>Fungi</taxon>
        <taxon>Dikarya</taxon>
        <taxon>Ascomycota</taxon>
        <taxon>Pezizomycotina</taxon>
        <taxon>Dothideomycetes</taxon>
        <taxon>Dothideomycetidae</taxon>
        <taxon>Dothideales</taxon>
        <taxon>Saccotheciaceae</taxon>
        <taxon>Aureobasidium</taxon>
    </lineage>
</organism>
<dbReference type="GO" id="GO:0032259">
    <property type="term" value="P:methylation"/>
    <property type="evidence" value="ECO:0007669"/>
    <property type="project" value="UniProtKB-KW"/>
</dbReference>
<dbReference type="AlphaFoldDB" id="A0A074WDL1"/>
<dbReference type="Gene3D" id="3.40.50.150">
    <property type="entry name" value="Vaccinia Virus protein VP39"/>
    <property type="match status" value="1"/>
</dbReference>
<evidence type="ECO:0000313" key="6">
    <source>
        <dbReference type="Proteomes" id="UP000030672"/>
    </source>
</evidence>
<protein>
    <recommendedName>
        <fullName evidence="4">Methyltransferase domain-containing protein</fullName>
    </recommendedName>
</protein>
<gene>
    <name evidence="5" type="ORF">M437DRAFT_68118</name>
</gene>
<dbReference type="Pfam" id="PF13847">
    <property type="entry name" value="Methyltransf_31"/>
    <property type="match status" value="1"/>
</dbReference>
<dbReference type="GeneID" id="63918432"/>
<dbReference type="InterPro" id="IPR029063">
    <property type="entry name" value="SAM-dependent_MTases_sf"/>
</dbReference>
<dbReference type="InterPro" id="IPR025714">
    <property type="entry name" value="Methyltranfer_dom"/>
</dbReference>
<dbReference type="EMBL" id="KL584842">
    <property type="protein sequence ID" value="KEQ60581.1"/>
    <property type="molecule type" value="Genomic_DNA"/>
</dbReference>
<reference evidence="5 6" key="1">
    <citation type="journal article" date="2014" name="BMC Genomics">
        <title>Genome sequencing of four Aureobasidium pullulans varieties: biotechnological potential, stress tolerance, and description of new species.</title>
        <authorList>
            <person name="Gostin Ar C."/>
            <person name="Ohm R.A."/>
            <person name="Kogej T."/>
            <person name="Sonjak S."/>
            <person name="Turk M."/>
            <person name="Zajc J."/>
            <person name="Zalar P."/>
            <person name="Grube M."/>
            <person name="Sun H."/>
            <person name="Han J."/>
            <person name="Sharma A."/>
            <person name="Chiniquy J."/>
            <person name="Ngan C.Y."/>
            <person name="Lipzen A."/>
            <person name="Barry K."/>
            <person name="Grigoriev I.V."/>
            <person name="Gunde-Cimerman N."/>
        </authorList>
    </citation>
    <scope>NUCLEOTIDE SEQUENCE [LARGE SCALE GENOMIC DNA]</scope>
    <source>
        <strain evidence="5 6">CBS 110374</strain>
    </source>
</reference>
<dbReference type="RefSeq" id="XP_040877604.1">
    <property type="nucleotide sequence ID" value="XM_041025059.1"/>
</dbReference>
<dbReference type="HOGENOM" id="CLU_065920_2_2_1"/>
<proteinExistence type="inferred from homology"/>
<keyword evidence="3" id="KW-0808">Transferase</keyword>
<dbReference type="PANTHER" id="PTHR12176:SF80">
    <property type="entry name" value="EEF1A LYSINE METHYLTRANSFERASE 4"/>
    <property type="match status" value="1"/>
</dbReference>
<keyword evidence="6" id="KW-1185">Reference proteome</keyword>
<dbReference type="Proteomes" id="UP000030672">
    <property type="component" value="Unassembled WGS sequence"/>
</dbReference>
<dbReference type="PANTHER" id="PTHR12176">
    <property type="entry name" value="SAM-DEPENDENT METHYLTRANSFERASE SUPERFAMILY PROTEIN"/>
    <property type="match status" value="1"/>
</dbReference>
<name>A0A074WDL1_AURM1</name>
<dbReference type="GO" id="GO:0008168">
    <property type="term" value="F:methyltransferase activity"/>
    <property type="evidence" value="ECO:0007669"/>
    <property type="project" value="UniProtKB-KW"/>
</dbReference>
<dbReference type="CDD" id="cd02440">
    <property type="entry name" value="AdoMet_MTases"/>
    <property type="match status" value="1"/>
</dbReference>
<accession>A0A074WDL1</accession>
<evidence type="ECO:0000259" key="4">
    <source>
        <dbReference type="Pfam" id="PF13847"/>
    </source>
</evidence>
<evidence type="ECO:0000256" key="3">
    <source>
        <dbReference type="ARBA" id="ARBA00022679"/>
    </source>
</evidence>
<comment type="similarity">
    <text evidence="1">Belongs to the methyltransferase superfamily.</text>
</comment>